<dbReference type="GO" id="GO:0008987">
    <property type="term" value="F:quinolinate synthetase A activity"/>
    <property type="evidence" value="ECO:0007669"/>
    <property type="project" value="InterPro"/>
</dbReference>
<evidence type="ECO:0000256" key="7">
    <source>
        <dbReference type="ARBA" id="ARBA00022723"/>
    </source>
</evidence>
<evidence type="ECO:0000313" key="11">
    <source>
        <dbReference type="EMBL" id="PON72315.1"/>
    </source>
</evidence>
<evidence type="ECO:0000256" key="1">
    <source>
        <dbReference type="ARBA" id="ARBA00001966"/>
    </source>
</evidence>
<dbReference type="UniPathway" id="UPA00253">
    <property type="reaction ID" value="UER00327"/>
</dbReference>
<keyword evidence="10" id="KW-1133">Transmembrane helix</keyword>
<comment type="pathway">
    <text evidence="2">Cofactor biosynthesis; NAD(+) biosynthesis; quinolinate from iminoaspartate: step 1/1.</text>
</comment>
<organism evidence="11 12">
    <name type="scientific">Parasponia andersonii</name>
    <name type="common">Sponia andersonii</name>
    <dbReference type="NCBI Taxonomy" id="3476"/>
    <lineage>
        <taxon>Eukaryota</taxon>
        <taxon>Viridiplantae</taxon>
        <taxon>Streptophyta</taxon>
        <taxon>Embryophyta</taxon>
        <taxon>Tracheophyta</taxon>
        <taxon>Spermatophyta</taxon>
        <taxon>Magnoliopsida</taxon>
        <taxon>eudicotyledons</taxon>
        <taxon>Gunneridae</taxon>
        <taxon>Pentapetalae</taxon>
        <taxon>rosids</taxon>
        <taxon>fabids</taxon>
        <taxon>Rosales</taxon>
        <taxon>Cannabaceae</taxon>
        <taxon>Parasponia</taxon>
    </lineage>
</organism>
<name>A0A2P5DGA3_PARAD</name>
<dbReference type="PANTHER" id="PTHR30573">
    <property type="entry name" value="QUINOLINATE SYNTHETASE A"/>
    <property type="match status" value="1"/>
</dbReference>
<keyword evidence="6" id="KW-0808">Transferase</keyword>
<protein>
    <recommendedName>
        <fullName evidence="3">quinolinate synthase</fullName>
        <ecNumber evidence="3">2.5.1.72</ecNumber>
    </recommendedName>
</protein>
<dbReference type="STRING" id="3476.A0A2P5DGA3"/>
<dbReference type="PANTHER" id="PTHR30573:SF0">
    <property type="entry name" value="QUINOLINATE SYNTHASE, CHLOROPLASTIC"/>
    <property type="match status" value="1"/>
</dbReference>
<proteinExistence type="predicted"/>
<feature type="transmembrane region" description="Helical" evidence="10">
    <location>
        <begin position="109"/>
        <end position="127"/>
    </location>
</feature>
<dbReference type="AlphaFoldDB" id="A0A2P5DGA3"/>
<keyword evidence="7" id="KW-0479">Metal-binding</keyword>
<dbReference type="Gene3D" id="3.40.50.10800">
    <property type="entry name" value="NadA-like"/>
    <property type="match status" value="1"/>
</dbReference>
<keyword evidence="8" id="KW-0408">Iron</keyword>
<dbReference type="GO" id="GO:0034628">
    <property type="term" value="P:'de novo' NAD+ biosynthetic process from L-aspartate"/>
    <property type="evidence" value="ECO:0007669"/>
    <property type="project" value="TreeGrafter"/>
</dbReference>
<dbReference type="EMBL" id="JXTB01000040">
    <property type="protein sequence ID" value="PON72315.1"/>
    <property type="molecule type" value="Genomic_DNA"/>
</dbReference>
<dbReference type="InterPro" id="IPR036094">
    <property type="entry name" value="NadA_sf"/>
</dbReference>
<dbReference type="SUPFAM" id="SSF142754">
    <property type="entry name" value="NadA-like"/>
    <property type="match status" value="1"/>
</dbReference>
<dbReference type="GO" id="GO:0051539">
    <property type="term" value="F:4 iron, 4 sulfur cluster binding"/>
    <property type="evidence" value="ECO:0007669"/>
    <property type="project" value="UniProtKB-KW"/>
</dbReference>
<evidence type="ECO:0000256" key="9">
    <source>
        <dbReference type="ARBA" id="ARBA00023014"/>
    </source>
</evidence>
<evidence type="ECO:0000256" key="6">
    <source>
        <dbReference type="ARBA" id="ARBA00022679"/>
    </source>
</evidence>
<evidence type="ECO:0000256" key="4">
    <source>
        <dbReference type="ARBA" id="ARBA00022485"/>
    </source>
</evidence>
<evidence type="ECO:0000256" key="2">
    <source>
        <dbReference type="ARBA" id="ARBA00005065"/>
    </source>
</evidence>
<comment type="caution">
    <text evidence="11">The sequence shown here is derived from an EMBL/GenBank/DDBJ whole genome shotgun (WGS) entry which is preliminary data.</text>
</comment>
<keyword evidence="4" id="KW-0004">4Fe-4S</keyword>
<dbReference type="GO" id="GO:0046872">
    <property type="term" value="F:metal ion binding"/>
    <property type="evidence" value="ECO:0007669"/>
    <property type="project" value="UniProtKB-KW"/>
</dbReference>
<evidence type="ECO:0000256" key="8">
    <source>
        <dbReference type="ARBA" id="ARBA00023004"/>
    </source>
</evidence>
<dbReference type="OrthoDB" id="66991at2759"/>
<reference evidence="12" key="1">
    <citation type="submission" date="2016-06" db="EMBL/GenBank/DDBJ databases">
        <title>Parallel loss of symbiosis genes in relatives of nitrogen-fixing non-legume Parasponia.</title>
        <authorList>
            <person name="Van Velzen R."/>
            <person name="Holmer R."/>
            <person name="Bu F."/>
            <person name="Rutten L."/>
            <person name="Van Zeijl A."/>
            <person name="Liu W."/>
            <person name="Santuari L."/>
            <person name="Cao Q."/>
            <person name="Sharma T."/>
            <person name="Shen D."/>
            <person name="Roswanjaya Y."/>
            <person name="Wardhani T."/>
            <person name="Kalhor M.S."/>
            <person name="Jansen J."/>
            <person name="Van den Hoogen J."/>
            <person name="Gungor B."/>
            <person name="Hartog M."/>
            <person name="Hontelez J."/>
            <person name="Verver J."/>
            <person name="Yang W.-C."/>
            <person name="Schijlen E."/>
            <person name="Repin R."/>
            <person name="Schilthuizen M."/>
            <person name="Schranz E."/>
            <person name="Heidstra R."/>
            <person name="Miyata K."/>
            <person name="Fedorova E."/>
            <person name="Kohlen W."/>
            <person name="Bisseling T."/>
            <person name="Smit S."/>
            <person name="Geurts R."/>
        </authorList>
    </citation>
    <scope>NUCLEOTIDE SEQUENCE [LARGE SCALE GENOMIC DNA]</scope>
    <source>
        <strain evidence="12">cv. WU1-14</strain>
    </source>
</reference>
<keyword evidence="10" id="KW-0812">Transmembrane</keyword>
<dbReference type="InterPro" id="IPR003473">
    <property type="entry name" value="NadA"/>
</dbReference>
<feature type="transmembrane region" description="Helical" evidence="10">
    <location>
        <begin position="75"/>
        <end position="94"/>
    </location>
</feature>
<keyword evidence="12" id="KW-1185">Reference proteome</keyword>
<evidence type="ECO:0000313" key="12">
    <source>
        <dbReference type="Proteomes" id="UP000237105"/>
    </source>
</evidence>
<dbReference type="GO" id="GO:0009507">
    <property type="term" value="C:chloroplast"/>
    <property type="evidence" value="ECO:0007669"/>
    <property type="project" value="TreeGrafter"/>
</dbReference>
<evidence type="ECO:0000256" key="5">
    <source>
        <dbReference type="ARBA" id="ARBA00022642"/>
    </source>
</evidence>
<comment type="cofactor">
    <cofactor evidence="1">
        <name>[4Fe-4S] cluster</name>
        <dbReference type="ChEBI" id="CHEBI:49883"/>
    </cofactor>
</comment>
<gene>
    <name evidence="11" type="ORF">PanWU01x14_067060</name>
</gene>
<evidence type="ECO:0000256" key="10">
    <source>
        <dbReference type="SAM" id="Phobius"/>
    </source>
</evidence>
<keyword evidence="10" id="KW-0472">Membrane</keyword>
<dbReference type="Pfam" id="PF02445">
    <property type="entry name" value="NadA"/>
    <property type="match status" value="1"/>
</dbReference>
<sequence>MSNERIGCSLADAASAPAYMSYLQAASKAPPSLHVVYVNTAFETKAFAHELVPTITCTSSNVVQTILKVRGTMRFSFAVTFVFHPVHLVLPSLVPKLLFFLRLLHKCQIYMYGAGLIHTWVQILWNCSSR</sequence>
<keyword evidence="5" id="KW-0662">Pyridine nucleotide biosynthesis</keyword>
<keyword evidence="9" id="KW-0411">Iron-sulfur</keyword>
<dbReference type="EC" id="2.5.1.72" evidence="3"/>
<accession>A0A2P5DGA3</accession>
<evidence type="ECO:0000256" key="3">
    <source>
        <dbReference type="ARBA" id="ARBA00012669"/>
    </source>
</evidence>
<dbReference type="Proteomes" id="UP000237105">
    <property type="component" value="Unassembled WGS sequence"/>
</dbReference>